<dbReference type="PANTHER" id="PTHR27002:SF181">
    <property type="entry name" value="RECEPTOR-LIKE SERINE_THREONINE-PROTEIN KINASE"/>
    <property type="match status" value="1"/>
</dbReference>
<dbReference type="InterPro" id="IPR008271">
    <property type="entry name" value="Ser/Thr_kinase_AS"/>
</dbReference>
<name>W1PXA4_AMBTC</name>
<evidence type="ECO:0000313" key="15">
    <source>
        <dbReference type="Proteomes" id="UP000017836"/>
    </source>
</evidence>
<evidence type="ECO:0000256" key="3">
    <source>
        <dbReference type="ARBA" id="ARBA00022679"/>
    </source>
</evidence>
<comment type="catalytic activity">
    <reaction evidence="10">
        <text>L-threonyl-[protein] + ATP = O-phospho-L-threonyl-[protein] + ADP + H(+)</text>
        <dbReference type="Rhea" id="RHEA:46608"/>
        <dbReference type="Rhea" id="RHEA-COMP:11060"/>
        <dbReference type="Rhea" id="RHEA-COMP:11605"/>
        <dbReference type="ChEBI" id="CHEBI:15378"/>
        <dbReference type="ChEBI" id="CHEBI:30013"/>
        <dbReference type="ChEBI" id="CHEBI:30616"/>
        <dbReference type="ChEBI" id="CHEBI:61977"/>
        <dbReference type="ChEBI" id="CHEBI:456216"/>
        <dbReference type="EC" id="2.7.11.1"/>
    </reaction>
</comment>
<evidence type="ECO:0000256" key="8">
    <source>
        <dbReference type="ARBA" id="ARBA00023157"/>
    </source>
</evidence>
<evidence type="ECO:0000256" key="11">
    <source>
        <dbReference type="ARBA" id="ARBA00048679"/>
    </source>
</evidence>
<dbReference type="PROSITE" id="PS50011">
    <property type="entry name" value="PROTEIN_KINASE_DOM"/>
    <property type="match status" value="1"/>
</dbReference>
<evidence type="ECO:0000256" key="7">
    <source>
        <dbReference type="ARBA" id="ARBA00022840"/>
    </source>
</evidence>
<evidence type="ECO:0000256" key="1">
    <source>
        <dbReference type="ARBA" id="ARBA00012513"/>
    </source>
</evidence>
<keyword evidence="12" id="KW-0472">Membrane</keyword>
<evidence type="ECO:0000256" key="4">
    <source>
        <dbReference type="ARBA" id="ARBA00022729"/>
    </source>
</evidence>
<dbReference type="Proteomes" id="UP000017836">
    <property type="component" value="Unassembled WGS sequence"/>
</dbReference>
<dbReference type="CDD" id="cd14066">
    <property type="entry name" value="STKc_IRAK"/>
    <property type="match status" value="1"/>
</dbReference>
<keyword evidence="2" id="KW-0723">Serine/threonine-protein kinase</keyword>
<evidence type="ECO:0000256" key="10">
    <source>
        <dbReference type="ARBA" id="ARBA00047899"/>
    </source>
</evidence>
<keyword evidence="5" id="KW-0547">Nucleotide-binding</keyword>
<gene>
    <name evidence="14" type="ORF">AMTR_s00035p00086470</name>
</gene>
<feature type="transmembrane region" description="Helical" evidence="12">
    <location>
        <begin position="20"/>
        <end position="46"/>
    </location>
</feature>
<dbReference type="Gene3D" id="1.10.510.10">
    <property type="entry name" value="Transferase(Phosphotransferase) domain 1"/>
    <property type="match status" value="1"/>
</dbReference>
<dbReference type="EMBL" id="KI392639">
    <property type="protein sequence ID" value="ERN12045.1"/>
    <property type="molecule type" value="Genomic_DNA"/>
</dbReference>
<keyword evidence="9" id="KW-0325">Glycoprotein</keyword>
<dbReference type="AlphaFoldDB" id="W1PXA4"/>
<dbReference type="PANTHER" id="PTHR27002">
    <property type="entry name" value="RECEPTOR-LIKE SERINE/THREONINE-PROTEIN KINASE SD1-8"/>
    <property type="match status" value="1"/>
</dbReference>
<dbReference type="PROSITE" id="PS00108">
    <property type="entry name" value="PROTEIN_KINASE_ST"/>
    <property type="match status" value="1"/>
</dbReference>
<dbReference type="SMART" id="SM00220">
    <property type="entry name" value="S_TKc"/>
    <property type="match status" value="1"/>
</dbReference>
<dbReference type="GO" id="GO:0005886">
    <property type="term" value="C:plasma membrane"/>
    <property type="evidence" value="ECO:0000318"/>
    <property type="project" value="GO_Central"/>
</dbReference>
<dbReference type="GO" id="GO:0004674">
    <property type="term" value="F:protein serine/threonine kinase activity"/>
    <property type="evidence" value="ECO:0000318"/>
    <property type="project" value="GO_Central"/>
</dbReference>
<dbReference type="GO" id="GO:0007165">
    <property type="term" value="P:signal transduction"/>
    <property type="evidence" value="ECO:0000318"/>
    <property type="project" value="GO_Central"/>
</dbReference>
<keyword evidence="6" id="KW-0418">Kinase</keyword>
<dbReference type="HOGENOM" id="CLU_000288_21_3_1"/>
<evidence type="ECO:0000259" key="13">
    <source>
        <dbReference type="PROSITE" id="PS50011"/>
    </source>
</evidence>
<evidence type="ECO:0000256" key="2">
    <source>
        <dbReference type="ARBA" id="ARBA00022527"/>
    </source>
</evidence>
<evidence type="ECO:0000256" key="6">
    <source>
        <dbReference type="ARBA" id="ARBA00022777"/>
    </source>
</evidence>
<dbReference type="Pfam" id="PF07714">
    <property type="entry name" value="PK_Tyr_Ser-Thr"/>
    <property type="match status" value="1"/>
</dbReference>
<dbReference type="InterPro" id="IPR000719">
    <property type="entry name" value="Prot_kinase_dom"/>
</dbReference>
<organism evidence="14 15">
    <name type="scientific">Amborella trichopoda</name>
    <dbReference type="NCBI Taxonomy" id="13333"/>
    <lineage>
        <taxon>Eukaryota</taxon>
        <taxon>Viridiplantae</taxon>
        <taxon>Streptophyta</taxon>
        <taxon>Embryophyta</taxon>
        <taxon>Tracheophyta</taxon>
        <taxon>Spermatophyta</taxon>
        <taxon>Magnoliopsida</taxon>
        <taxon>Amborellales</taxon>
        <taxon>Amborellaceae</taxon>
        <taxon>Amborella</taxon>
    </lineage>
</organism>
<keyword evidence="7" id="KW-0067">ATP-binding</keyword>
<keyword evidence="4" id="KW-0732">Signal</keyword>
<dbReference type="OMA" id="HATSNFC"/>
<proteinExistence type="predicted"/>
<feature type="domain" description="Protein kinase" evidence="13">
    <location>
        <begin position="63"/>
        <end position="349"/>
    </location>
</feature>
<dbReference type="eggNOG" id="ENOG502QWDY">
    <property type="taxonomic scope" value="Eukaryota"/>
</dbReference>
<dbReference type="Gene3D" id="3.30.200.20">
    <property type="entry name" value="Phosphorylase Kinase, domain 1"/>
    <property type="match status" value="1"/>
</dbReference>
<sequence>MVDILRNFSLTEVGDNGGISTALIVTISVVVVCGAMAIAICMYCFLCRTGKGKDTIIHATSNFCDENKLGEGGFGPVYKGKLYDGREIAVKRLCRSSSQGVEEFKNEVILIAKLQHRNLVRLLGCCLEKGENLLVYEYMPNKSLDTFLFDLERCKLLDWAKRFNIIVGIARGLLYLHEDSRLRIIHRDLKASNILLDSDLNPKISDFGTARLFEGDETQVNTSKVIGTYGYMSPEYIMQGQISVKSDVYSFGVLLLEIVSGKKNNAPELFQQGQGLVEYVWRLWCEGRPIELMDPSLGETCPRNQVLRCIHIGLLCVQVDAAERPTISSVVVMLNSDTSSLPLPMSPHFLYGNGDVTETFIFKWYQQN</sequence>
<reference evidence="15" key="1">
    <citation type="journal article" date="2013" name="Science">
        <title>The Amborella genome and the evolution of flowering plants.</title>
        <authorList>
            <consortium name="Amborella Genome Project"/>
        </authorList>
    </citation>
    <scope>NUCLEOTIDE SEQUENCE [LARGE SCALE GENOMIC DNA]</scope>
</reference>
<dbReference type="Gramene" id="ERN12045">
    <property type="protein sequence ID" value="ERN12045"/>
    <property type="gene ID" value="AMTR_s00035p00086470"/>
</dbReference>
<evidence type="ECO:0000256" key="9">
    <source>
        <dbReference type="ARBA" id="ARBA00023180"/>
    </source>
</evidence>
<keyword evidence="12" id="KW-0812">Transmembrane</keyword>
<dbReference type="GO" id="GO:0005524">
    <property type="term" value="F:ATP binding"/>
    <property type="evidence" value="ECO:0007669"/>
    <property type="project" value="UniProtKB-KW"/>
</dbReference>
<evidence type="ECO:0000313" key="14">
    <source>
        <dbReference type="EMBL" id="ERN12045.1"/>
    </source>
</evidence>
<dbReference type="GO" id="GO:0006955">
    <property type="term" value="P:immune response"/>
    <property type="evidence" value="ECO:0000318"/>
    <property type="project" value="GO_Central"/>
</dbReference>
<evidence type="ECO:0000256" key="12">
    <source>
        <dbReference type="SAM" id="Phobius"/>
    </source>
</evidence>
<protein>
    <recommendedName>
        <fullName evidence="1">non-specific serine/threonine protein kinase</fullName>
        <ecNumber evidence="1">2.7.11.1</ecNumber>
    </recommendedName>
</protein>
<evidence type="ECO:0000256" key="5">
    <source>
        <dbReference type="ARBA" id="ARBA00022741"/>
    </source>
</evidence>
<dbReference type="InterPro" id="IPR001245">
    <property type="entry name" value="Ser-Thr/Tyr_kinase_cat_dom"/>
</dbReference>
<accession>W1PXA4</accession>
<dbReference type="SUPFAM" id="SSF56112">
    <property type="entry name" value="Protein kinase-like (PK-like)"/>
    <property type="match status" value="1"/>
</dbReference>
<keyword evidence="15" id="KW-1185">Reference proteome</keyword>
<dbReference type="InterPro" id="IPR011009">
    <property type="entry name" value="Kinase-like_dom_sf"/>
</dbReference>
<keyword evidence="8" id="KW-1015">Disulfide bond</keyword>
<keyword evidence="3" id="KW-0808">Transferase</keyword>
<dbReference type="FunFam" id="3.30.200.20:FF:000195">
    <property type="entry name" value="G-type lectin S-receptor-like serine/threonine-protein kinase"/>
    <property type="match status" value="1"/>
</dbReference>
<dbReference type="FunFam" id="1.10.510.10:FF:000060">
    <property type="entry name" value="G-type lectin S-receptor-like serine/threonine-protein kinase"/>
    <property type="match status" value="1"/>
</dbReference>
<dbReference type="STRING" id="13333.W1PXA4"/>
<keyword evidence="12" id="KW-1133">Transmembrane helix</keyword>
<dbReference type="EC" id="2.7.11.1" evidence="1"/>
<comment type="catalytic activity">
    <reaction evidence="11">
        <text>L-seryl-[protein] + ATP = O-phospho-L-seryl-[protein] + ADP + H(+)</text>
        <dbReference type="Rhea" id="RHEA:17989"/>
        <dbReference type="Rhea" id="RHEA-COMP:9863"/>
        <dbReference type="Rhea" id="RHEA-COMP:11604"/>
        <dbReference type="ChEBI" id="CHEBI:15378"/>
        <dbReference type="ChEBI" id="CHEBI:29999"/>
        <dbReference type="ChEBI" id="CHEBI:30616"/>
        <dbReference type="ChEBI" id="CHEBI:83421"/>
        <dbReference type="ChEBI" id="CHEBI:456216"/>
        <dbReference type="EC" id="2.7.11.1"/>
    </reaction>
</comment>